<accession>A0A0V0QXF2</accession>
<name>A0A0V0QXF2_PSEPJ</name>
<gene>
    <name evidence="1" type="ORF">PPERSA_10407</name>
</gene>
<organism evidence="1 2">
    <name type="scientific">Pseudocohnilembus persalinus</name>
    <name type="common">Ciliate</name>
    <dbReference type="NCBI Taxonomy" id="266149"/>
    <lineage>
        <taxon>Eukaryota</taxon>
        <taxon>Sar</taxon>
        <taxon>Alveolata</taxon>
        <taxon>Ciliophora</taxon>
        <taxon>Intramacronucleata</taxon>
        <taxon>Oligohymenophorea</taxon>
        <taxon>Scuticociliatia</taxon>
        <taxon>Philasterida</taxon>
        <taxon>Pseudocohnilembidae</taxon>
        <taxon>Pseudocohnilembus</taxon>
    </lineage>
</organism>
<sequence>MEKQQKNLKNQQLLDKILNFIQQQNQIHTLKFLYIVDTGLRANNLNFNEKQLNSQQFQFKGLYVGTEDDYLSVIKPPSQIKATQEQKQQIISQLEENQEKFINFDYEFIDIRYFLQAKIQSSNNSKDLRNLWFSPSSQIYLNDLPENLMNTQKSGTFNKLPFPIVALWGKIKQIESIYPSKQKQEKQKPKKNQKEPKNLLISDFLQNINCYLQYVLHEFQTLDINSNLFDNQYLISKIKENIQLQKQKQDPNENKKNLENLENSQNLIQFLIEKQESQQSENLQPEEIIEKQEYNDFLAHVSYLISQKAKAPNQPEIQEEIADKIFLQLMKQDAN</sequence>
<protein>
    <submittedName>
        <fullName evidence="1">Uncharacterized protein</fullName>
    </submittedName>
</protein>
<dbReference type="InParanoid" id="A0A0V0QXF2"/>
<dbReference type="EMBL" id="LDAU01000095">
    <property type="protein sequence ID" value="KRX06549.1"/>
    <property type="molecule type" value="Genomic_DNA"/>
</dbReference>
<comment type="caution">
    <text evidence="1">The sequence shown here is derived from an EMBL/GenBank/DDBJ whole genome shotgun (WGS) entry which is preliminary data.</text>
</comment>
<evidence type="ECO:0000313" key="2">
    <source>
        <dbReference type="Proteomes" id="UP000054937"/>
    </source>
</evidence>
<proteinExistence type="predicted"/>
<dbReference type="AlphaFoldDB" id="A0A0V0QXF2"/>
<keyword evidence="2" id="KW-1185">Reference proteome</keyword>
<dbReference type="Proteomes" id="UP000054937">
    <property type="component" value="Unassembled WGS sequence"/>
</dbReference>
<reference evidence="1 2" key="1">
    <citation type="journal article" date="2015" name="Sci. Rep.">
        <title>Genome of the facultative scuticociliatosis pathogen Pseudocohnilembus persalinus provides insight into its virulence through horizontal gene transfer.</title>
        <authorList>
            <person name="Xiong J."/>
            <person name="Wang G."/>
            <person name="Cheng J."/>
            <person name="Tian M."/>
            <person name="Pan X."/>
            <person name="Warren A."/>
            <person name="Jiang C."/>
            <person name="Yuan D."/>
            <person name="Miao W."/>
        </authorList>
    </citation>
    <scope>NUCLEOTIDE SEQUENCE [LARGE SCALE GENOMIC DNA]</scope>
    <source>
        <strain evidence="1">36N120E</strain>
    </source>
</reference>
<evidence type="ECO:0000313" key="1">
    <source>
        <dbReference type="EMBL" id="KRX06549.1"/>
    </source>
</evidence>